<feature type="region of interest" description="Disordered" evidence="4">
    <location>
        <begin position="221"/>
        <end position="247"/>
    </location>
</feature>
<protein>
    <submittedName>
        <fullName evidence="6">BTAD domain-containing putative transcriptional regulator</fullName>
    </submittedName>
</protein>
<feature type="repeat" description="TPR" evidence="3">
    <location>
        <begin position="887"/>
        <end position="920"/>
    </location>
</feature>
<dbReference type="Pfam" id="PF03704">
    <property type="entry name" value="BTAD"/>
    <property type="match status" value="1"/>
</dbReference>
<dbReference type="Gene3D" id="1.10.10.10">
    <property type="entry name" value="Winged helix-like DNA-binding domain superfamily/Winged helix DNA-binding domain"/>
    <property type="match status" value="2"/>
</dbReference>
<comment type="caution">
    <text evidence="6">The sequence shown here is derived from an EMBL/GenBank/DDBJ whole genome shotgun (WGS) entry which is preliminary data.</text>
</comment>
<evidence type="ECO:0000256" key="3">
    <source>
        <dbReference type="PROSITE-ProRule" id="PRU00339"/>
    </source>
</evidence>
<keyword evidence="2" id="KW-0804">Transcription</keyword>
<evidence type="ECO:0000256" key="2">
    <source>
        <dbReference type="ARBA" id="ARBA00023163"/>
    </source>
</evidence>
<proteinExistence type="predicted"/>
<dbReference type="PANTHER" id="PTHR35807">
    <property type="entry name" value="TRANSCRIPTIONAL REGULATOR REDD-RELATED"/>
    <property type="match status" value="1"/>
</dbReference>
<dbReference type="Gene3D" id="3.40.50.300">
    <property type="entry name" value="P-loop containing nucleotide triphosphate hydrolases"/>
    <property type="match status" value="1"/>
</dbReference>
<dbReference type="EMBL" id="BAAAPC010000026">
    <property type="protein sequence ID" value="GAA2013710.1"/>
    <property type="molecule type" value="Genomic_DNA"/>
</dbReference>
<evidence type="ECO:0000313" key="7">
    <source>
        <dbReference type="Proteomes" id="UP001501585"/>
    </source>
</evidence>
<dbReference type="InterPro" id="IPR051677">
    <property type="entry name" value="AfsR-DnrI-RedD_regulator"/>
</dbReference>
<dbReference type="PROSITE" id="PS50005">
    <property type="entry name" value="TPR"/>
    <property type="match status" value="2"/>
</dbReference>
<dbReference type="Gene3D" id="1.10.8.430">
    <property type="entry name" value="Helical domain of apoptotic protease-activating factors"/>
    <property type="match status" value="1"/>
</dbReference>
<dbReference type="Pfam" id="PF13401">
    <property type="entry name" value="AAA_22"/>
    <property type="match status" value="1"/>
</dbReference>
<feature type="repeat" description="TPR" evidence="3">
    <location>
        <begin position="807"/>
        <end position="840"/>
    </location>
</feature>
<reference evidence="6 7" key="1">
    <citation type="journal article" date="2019" name="Int. J. Syst. Evol. Microbiol.">
        <title>The Global Catalogue of Microorganisms (GCM) 10K type strain sequencing project: providing services to taxonomists for standard genome sequencing and annotation.</title>
        <authorList>
            <consortium name="The Broad Institute Genomics Platform"/>
            <consortium name="The Broad Institute Genome Sequencing Center for Infectious Disease"/>
            <person name="Wu L."/>
            <person name="Ma J."/>
        </authorList>
    </citation>
    <scope>NUCLEOTIDE SEQUENCE [LARGE SCALE GENOMIC DNA]</scope>
    <source>
        <strain evidence="6 7">JCM 15313</strain>
    </source>
</reference>
<dbReference type="Pfam" id="PF13424">
    <property type="entry name" value="TPR_12"/>
    <property type="match status" value="2"/>
</dbReference>
<gene>
    <name evidence="6" type="ORF">GCM10009799_47580</name>
</gene>
<evidence type="ECO:0000256" key="1">
    <source>
        <dbReference type="ARBA" id="ARBA00023015"/>
    </source>
</evidence>
<dbReference type="InterPro" id="IPR042197">
    <property type="entry name" value="Apaf_helical"/>
</dbReference>
<dbReference type="InterPro" id="IPR011990">
    <property type="entry name" value="TPR-like_helical_dom_sf"/>
</dbReference>
<dbReference type="InterPro" id="IPR049945">
    <property type="entry name" value="AAA_22"/>
</dbReference>
<keyword evidence="3" id="KW-0802">TPR repeat</keyword>
<evidence type="ECO:0000313" key="6">
    <source>
        <dbReference type="EMBL" id="GAA2013710.1"/>
    </source>
</evidence>
<dbReference type="SUPFAM" id="SSF52540">
    <property type="entry name" value="P-loop containing nucleoside triphosphate hydrolases"/>
    <property type="match status" value="1"/>
</dbReference>
<dbReference type="SMART" id="SM00028">
    <property type="entry name" value="TPR"/>
    <property type="match status" value="6"/>
</dbReference>
<feature type="domain" description="Bacterial transcriptional activator" evidence="5">
    <location>
        <begin position="54"/>
        <end position="196"/>
    </location>
</feature>
<dbReference type="InterPro" id="IPR019734">
    <property type="entry name" value="TPR_rpt"/>
</dbReference>
<dbReference type="Proteomes" id="UP001501585">
    <property type="component" value="Unassembled WGS sequence"/>
</dbReference>
<evidence type="ECO:0000256" key="4">
    <source>
        <dbReference type="SAM" id="MobiDB-lite"/>
    </source>
</evidence>
<dbReference type="PRINTS" id="PR00364">
    <property type="entry name" value="DISEASERSIST"/>
</dbReference>
<keyword evidence="7" id="KW-1185">Reference proteome</keyword>
<dbReference type="SMART" id="SM01043">
    <property type="entry name" value="BTAD"/>
    <property type="match status" value="1"/>
</dbReference>
<dbReference type="InterPro" id="IPR027417">
    <property type="entry name" value="P-loop_NTPase"/>
</dbReference>
<dbReference type="SUPFAM" id="SSF48452">
    <property type="entry name" value="TPR-like"/>
    <property type="match status" value="3"/>
</dbReference>
<dbReference type="Gene3D" id="1.25.40.10">
    <property type="entry name" value="Tetratricopeptide repeat domain"/>
    <property type="match status" value="3"/>
</dbReference>
<dbReference type="PANTHER" id="PTHR35807:SF1">
    <property type="entry name" value="TRANSCRIPTIONAL REGULATOR REDD"/>
    <property type="match status" value="1"/>
</dbReference>
<keyword evidence="1" id="KW-0805">Transcription regulation</keyword>
<name>A0ABN2TNB9_9ACTN</name>
<dbReference type="Pfam" id="PF13374">
    <property type="entry name" value="TPR_10"/>
    <property type="match status" value="1"/>
</dbReference>
<evidence type="ECO:0000259" key="5">
    <source>
        <dbReference type="SMART" id="SM01043"/>
    </source>
</evidence>
<organism evidence="6 7">
    <name type="scientific">Nocardiopsis rhodophaea</name>
    <dbReference type="NCBI Taxonomy" id="280238"/>
    <lineage>
        <taxon>Bacteria</taxon>
        <taxon>Bacillati</taxon>
        <taxon>Actinomycetota</taxon>
        <taxon>Actinomycetes</taxon>
        <taxon>Streptosporangiales</taxon>
        <taxon>Nocardiopsidaceae</taxon>
        <taxon>Nocardiopsis</taxon>
    </lineage>
</organism>
<dbReference type="InterPro" id="IPR005158">
    <property type="entry name" value="BTAD"/>
</dbReference>
<accession>A0ABN2TNB9</accession>
<dbReference type="CDD" id="cd15831">
    <property type="entry name" value="BTAD"/>
    <property type="match status" value="1"/>
</dbReference>
<dbReference type="InterPro" id="IPR036388">
    <property type="entry name" value="WH-like_DNA-bd_sf"/>
</dbReference>
<sequence>MTVERLIDCLWDDDPPRTARSVIQVQISHLRRSFPDVIKTTAGGYLAQIDPNKVDLHRFRDLAVRAQSAADPAEAVVLWNSALSCWRGRPFSGTGSDHLWYTVCRPLLEERWAAVTAWAECAFSLHLYSEIVTRLTPLVREDPLRERLQYLLIAALYRSGQRASALTVFHETRQHLAEELGVDPSPDVMKLHQRMLEDADAGVGEPPTAVGAVNTLVDTPDAPNDPLSEDQTPEFIPRNDLPRDIPDFTGRDYPLRELLSIGEQDTGRSDVFVITGPGGAGKTTLAVHAAHQLVDHYPDGQLFVDLYGFTVDQKPLEAVAALGILLRAVGVEPDRIPDSVEERSALWRAMLAGRRVLVVLDNAYNLAQVSPLLSAAPGSLTLVTSRQDLAVVSGARYISLGMLDDESSLQLFSAVLGPDRVKQEPAQAQSVVRLCGGLPLALRIVGGRMLSRPRWTFAHVEQRLREHQRRFRELRADGQSVEAVFELSYQSLNEIQRHTFLCLGVMIGSSVDLHGATALLECEPPDADDLLQELVSVCLLEEPAVDVYRFHDLIGAYARQKALELLSTDEVEAARRRLSEHYLDMAQCAADLMGPRGNEYKRLETQVSRYRKELATRAEAVAWFEVHRENLVHAVDFFAAIGAGDESWQLADAMWRFYAFHGRTELLISVQEKALDISRAQGNERGSAITLIGLGIAHCLAGRFDISIKSLTEALDIFTRVGDKRGAIRAYGNLGMAYERMGRFHDALSCAWKLLDHAVSEGDRRLEVMQRTNMALIYKMLGDYPKAQEFCEVAMRVQGDGQSETSAHILLLLGEVNVEMGDLDEGISRLEEALEVAQRVGSQAQEIYTRNGLAIALRESGDVEAAIAAHFAALEAGEASAQHSGDAEILNELGVTYARAARYDDAREYHTRALKLARERKERYVEGRALLGLGTLPPDIIDRDVAIDHLTTAARIFADLGVPDADTAQAELHRLCSSD</sequence>